<evidence type="ECO:0000313" key="2">
    <source>
        <dbReference type="Proteomes" id="UP000746584"/>
    </source>
</evidence>
<dbReference type="EMBL" id="JAFBCG010000001">
    <property type="protein sequence ID" value="MBM7800983.1"/>
    <property type="molecule type" value="Genomic_DNA"/>
</dbReference>
<gene>
    <name evidence="1" type="ORF">JOE58_000234</name>
</gene>
<dbReference type="Proteomes" id="UP000746584">
    <property type="component" value="Unassembled WGS sequence"/>
</dbReference>
<protein>
    <submittedName>
        <fullName evidence="1">Uncharacterized protein</fullName>
    </submittedName>
</protein>
<comment type="caution">
    <text evidence="1">The sequence shown here is derived from an EMBL/GenBank/DDBJ whole genome shotgun (WGS) entry which is preliminary data.</text>
</comment>
<accession>A0ABS2RPQ4</accession>
<evidence type="ECO:0000313" key="1">
    <source>
        <dbReference type="EMBL" id="MBM7800983.1"/>
    </source>
</evidence>
<keyword evidence="2" id="KW-1185">Reference proteome</keyword>
<proteinExistence type="predicted"/>
<reference evidence="1 2" key="1">
    <citation type="submission" date="2021-01" db="EMBL/GenBank/DDBJ databases">
        <title>Sequencing the genomes of 1000 actinobacteria strains.</title>
        <authorList>
            <person name="Klenk H.-P."/>
        </authorList>
    </citation>
    <scope>NUCLEOTIDE SEQUENCE [LARGE SCALE GENOMIC DNA]</scope>
    <source>
        <strain evidence="1 2">DSM 20542</strain>
    </source>
</reference>
<sequence>MTAEQIIVHTNHSRAGLRDPGQRFDVADADAVVLTRD</sequence>
<name>A0ABS2RPQ4_9MICO</name>
<organism evidence="1 2">
    <name type="scientific">Curtobacterium luteum</name>
    <dbReference type="NCBI Taxonomy" id="33881"/>
    <lineage>
        <taxon>Bacteria</taxon>
        <taxon>Bacillati</taxon>
        <taxon>Actinomycetota</taxon>
        <taxon>Actinomycetes</taxon>
        <taxon>Micrococcales</taxon>
        <taxon>Microbacteriaceae</taxon>
        <taxon>Curtobacterium</taxon>
    </lineage>
</organism>